<evidence type="ECO:0000313" key="3">
    <source>
        <dbReference type="Proteomes" id="UP000276133"/>
    </source>
</evidence>
<proteinExistence type="predicted"/>
<dbReference type="AlphaFoldDB" id="A0A3M7QGE5"/>
<evidence type="ECO:0000313" key="2">
    <source>
        <dbReference type="EMBL" id="RNA10035.1"/>
    </source>
</evidence>
<keyword evidence="1" id="KW-0812">Transmembrane</keyword>
<keyword evidence="1" id="KW-0472">Membrane</keyword>
<dbReference type="Proteomes" id="UP000276133">
    <property type="component" value="Unassembled WGS sequence"/>
</dbReference>
<dbReference type="OrthoDB" id="408493at2759"/>
<reference evidence="2 3" key="1">
    <citation type="journal article" date="2018" name="Sci. Rep.">
        <title>Genomic signatures of local adaptation to the degree of environmental predictability in rotifers.</title>
        <authorList>
            <person name="Franch-Gras L."/>
            <person name="Hahn C."/>
            <person name="Garcia-Roger E.M."/>
            <person name="Carmona M.J."/>
            <person name="Serra M."/>
            <person name="Gomez A."/>
        </authorList>
    </citation>
    <scope>NUCLEOTIDE SEQUENCE [LARGE SCALE GENOMIC DNA]</scope>
    <source>
        <strain evidence="2">HYR1</strain>
    </source>
</reference>
<gene>
    <name evidence="2" type="ORF">BpHYR1_001388</name>
</gene>
<dbReference type="InterPro" id="IPR005049">
    <property type="entry name" value="STL-like"/>
</dbReference>
<keyword evidence="3" id="KW-1185">Reference proteome</keyword>
<keyword evidence="1" id="KW-1133">Transmembrane helix</keyword>
<sequence length="296" mass="35403">MVNFGIGGYHYFCASKVIEMGLKTEGIFLLSDDVLLKFWNLNNLDTKKVWFPTDLILNIKMRPNEVKNWMHWPNINKIIKMWSDFDVVLQKSKNSKEIKYIKNRIENITKVKYCGSDFFYLPSDKFEIGYYFLNKFRKYDVFLELAVPIVLAGIESNKTLQIMNGHYEWGGAPLRFHQMYSKINFFHPFKLSKLKQKETASNYCLYFVNDYINDSFQMFRKIRNNEMFRLYVYVISAICSQNFIYYQREALKIFETQEISSFVKCRCNIILLTYFSVALILQHYRNVTTMFNLNIN</sequence>
<accession>A0A3M7QGE5</accession>
<name>A0A3M7QGE5_BRAPC</name>
<dbReference type="EMBL" id="REGN01006314">
    <property type="protein sequence ID" value="RNA10035.1"/>
    <property type="molecule type" value="Genomic_DNA"/>
</dbReference>
<dbReference type="PANTHER" id="PTHR31362:SF0">
    <property type="entry name" value="EXOSTOSIN DOMAIN-CONTAINING PROTEIN-RELATED"/>
    <property type="match status" value="1"/>
</dbReference>
<feature type="transmembrane region" description="Helical" evidence="1">
    <location>
        <begin position="267"/>
        <end position="284"/>
    </location>
</feature>
<dbReference type="PANTHER" id="PTHR31362">
    <property type="entry name" value="GLYCOSYLTRANSFERASE STELLO1-RELATED"/>
    <property type="match status" value="1"/>
</dbReference>
<comment type="caution">
    <text evidence="2">The sequence shown here is derived from an EMBL/GenBank/DDBJ whole genome shotgun (WGS) entry which is preliminary data.</text>
</comment>
<feature type="transmembrane region" description="Helical" evidence="1">
    <location>
        <begin position="228"/>
        <end position="246"/>
    </location>
</feature>
<protein>
    <submittedName>
        <fullName evidence="2">Uncharacterized protein</fullName>
    </submittedName>
</protein>
<organism evidence="2 3">
    <name type="scientific">Brachionus plicatilis</name>
    <name type="common">Marine rotifer</name>
    <name type="synonym">Brachionus muelleri</name>
    <dbReference type="NCBI Taxonomy" id="10195"/>
    <lineage>
        <taxon>Eukaryota</taxon>
        <taxon>Metazoa</taxon>
        <taxon>Spiralia</taxon>
        <taxon>Gnathifera</taxon>
        <taxon>Rotifera</taxon>
        <taxon>Eurotatoria</taxon>
        <taxon>Monogononta</taxon>
        <taxon>Pseudotrocha</taxon>
        <taxon>Ploima</taxon>
        <taxon>Brachionidae</taxon>
        <taxon>Brachionus</taxon>
    </lineage>
</organism>
<evidence type="ECO:0000256" key="1">
    <source>
        <dbReference type="SAM" id="Phobius"/>
    </source>
</evidence>